<feature type="region of interest" description="Disordered" evidence="2">
    <location>
        <begin position="234"/>
        <end position="258"/>
    </location>
</feature>
<dbReference type="AlphaFoldDB" id="A5G2G5"/>
<dbReference type="KEGG" id="acr:Acry_2857"/>
<evidence type="ECO:0000256" key="2">
    <source>
        <dbReference type="SAM" id="MobiDB-lite"/>
    </source>
</evidence>
<protein>
    <submittedName>
        <fullName evidence="4">Cytochrome c biogenesis factor-like protein</fullName>
    </submittedName>
</protein>
<dbReference type="Gene3D" id="1.25.40.10">
    <property type="entry name" value="Tetratricopeptide repeat domain"/>
    <property type="match status" value="1"/>
</dbReference>
<feature type="transmembrane region" description="Helical" evidence="3">
    <location>
        <begin position="6"/>
        <end position="22"/>
    </location>
</feature>
<keyword evidence="3" id="KW-0472">Membrane</keyword>
<evidence type="ECO:0000313" key="5">
    <source>
        <dbReference type="Proteomes" id="UP000000245"/>
    </source>
</evidence>
<evidence type="ECO:0000256" key="1">
    <source>
        <dbReference type="ARBA" id="ARBA00022748"/>
    </source>
</evidence>
<dbReference type="eggNOG" id="COG4235">
    <property type="taxonomic scope" value="Bacteria"/>
</dbReference>
<dbReference type="InterPro" id="IPR017560">
    <property type="entry name" value="Cyt_c_biogenesis_CcmI"/>
</dbReference>
<evidence type="ECO:0000313" key="4">
    <source>
        <dbReference type="EMBL" id="ABQ32047.1"/>
    </source>
</evidence>
<reference evidence="4 5" key="1">
    <citation type="submission" date="2007-05" db="EMBL/GenBank/DDBJ databases">
        <title>Complete sequence of chromosome of Acidiphilium cryptum JF-5.</title>
        <authorList>
            <consortium name="US DOE Joint Genome Institute"/>
            <person name="Copeland A."/>
            <person name="Lucas S."/>
            <person name="Lapidus A."/>
            <person name="Barry K."/>
            <person name="Detter J.C."/>
            <person name="Glavina del Rio T."/>
            <person name="Hammon N."/>
            <person name="Israni S."/>
            <person name="Dalin E."/>
            <person name="Tice H."/>
            <person name="Pitluck S."/>
            <person name="Sims D."/>
            <person name="Brettin T."/>
            <person name="Bruce D."/>
            <person name="Han C."/>
            <person name="Schmutz J."/>
            <person name="Larimer F."/>
            <person name="Land M."/>
            <person name="Hauser L."/>
            <person name="Kyrpides N."/>
            <person name="Kim E."/>
            <person name="Magnuson T."/>
            <person name="Richardson P."/>
        </authorList>
    </citation>
    <scope>NUCLEOTIDE SEQUENCE [LARGE SCALE GENOMIC DNA]</scope>
    <source>
        <strain evidence="4 5">JF-5</strain>
    </source>
</reference>
<dbReference type="Proteomes" id="UP000000245">
    <property type="component" value="Chromosome"/>
</dbReference>
<dbReference type="NCBIfam" id="TIGR03142">
    <property type="entry name" value="cytochro_ccmI"/>
    <property type="match status" value="1"/>
</dbReference>
<keyword evidence="3" id="KW-0812">Transmembrane</keyword>
<feature type="transmembrane region" description="Helical" evidence="3">
    <location>
        <begin position="88"/>
        <end position="109"/>
    </location>
</feature>
<dbReference type="InterPro" id="IPR011990">
    <property type="entry name" value="TPR-like_helical_dom_sf"/>
</dbReference>
<proteinExistence type="predicted"/>
<evidence type="ECO:0000256" key="3">
    <source>
        <dbReference type="SAM" id="Phobius"/>
    </source>
</evidence>
<dbReference type="EMBL" id="CP000697">
    <property type="protein sequence ID" value="ABQ32047.1"/>
    <property type="molecule type" value="Genomic_DNA"/>
</dbReference>
<dbReference type="GO" id="GO:0017004">
    <property type="term" value="P:cytochrome complex assembly"/>
    <property type="evidence" value="ECO:0007669"/>
    <property type="project" value="UniProtKB-KW"/>
</dbReference>
<dbReference type="HOGENOM" id="CLU_036074_4_1_5"/>
<keyword evidence="1" id="KW-0201">Cytochrome c-type biogenesis</keyword>
<organism evidence="4 5">
    <name type="scientific">Acidiphilium cryptum (strain JF-5)</name>
    <dbReference type="NCBI Taxonomy" id="349163"/>
    <lineage>
        <taxon>Bacteria</taxon>
        <taxon>Pseudomonadati</taxon>
        <taxon>Pseudomonadota</taxon>
        <taxon>Alphaproteobacteria</taxon>
        <taxon>Acetobacterales</taxon>
        <taxon>Acidocellaceae</taxon>
        <taxon>Acidiphilium</taxon>
    </lineage>
</organism>
<sequence length="258" mass="28056">MIWLWMAVLAAVALAPVVLVWLRRGTIRYRRETAMALHRAQLEEIERDREEGRLPEEEYQAARLEVQRRLLAADQIPEPEANRAARGLMIATLAAIPVAAVVVFVPSGLPLVPSEPHASVMRQRAAAERQDNALIDRLKQKLAELPPGSPDARQGYLLLGQALVSQNKLHQAARAWHVALTIKFDPTLAAETAEAESEAAGHVTPDAAALFRKALAEAPAQAPWRSLAEQRLREAAVLQSSNGSPPLSGKATGATSRP</sequence>
<accession>A5G2G5</accession>
<keyword evidence="5" id="KW-1185">Reference proteome</keyword>
<gene>
    <name evidence="4" type="ordered locus">Acry_2857</name>
</gene>
<keyword evidence="3" id="KW-1133">Transmembrane helix</keyword>
<dbReference type="STRING" id="349163.Acry_2857"/>
<name>A5G2G5_ACICJ</name>